<dbReference type="Proteomes" id="UP001165576">
    <property type="component" value="Unassembled WGS sequence"/>
</dbReference>
<evidence type="ECO:0000313" key="2">
    <source>
        <dbReference type="EMBL" id="MCX5617498.1"/>
    </source>
</evidence>
<feature type="region of interest" description="Disordered" evidence="1">
    <location>
        <begin position="1"/>
        <end position="40"/>
    </location>
</feature>
<protein>
    <submittedName>
        <fullName evidence="2">Uncharacterized protein</fullName>
    </submittedName>
</protein>
<evidence type="ECO:0000256" key="1">
    <source>
        <dbReference type="SAM" id="MobiDB-lite"/>
    </source>
</evidence>
<organism evidence="2 3">
    <name type="scientific">Bombella pluederhausensis</name>
    <dbReference type="NCBI Taxonomy" id="2967336"/>
    <lineage>
        <taxon>Bacteria</taxon>
        <taxon>Pseudomonadati</taxon>
        <taxon>Pseudomonadota</taxon>
        <taxon>Alphaproteobacteria</taxon>
        <taxon>Acetobacterales</taxon>
        <taxon>Acetobacteraceae</taxon>
        <taxon>Bombella</taxon>
    </lineage>
</organism>
<keyword evidence="3" id="KW-1185">Reference proteome</keyword>
<name>A0ABT3WF49_9PROT</name>
<gene>
    <name evidence="2" type="ORF">NQF86_02255</name>
</gene>
<comment type="caution">
    <text evidence="2">The sequence shown here is derived from an EMBL/GenBank/DDBJ whole genome shotgun (WGS) entry which is preliminary data.</text>
</comment>
<dbReference type="RefSeq" id="WP_266115978.1">
    <property type="nucleotide sequence ID" value="NZ_JANIDY010000001.1"/>
</dbReference>
<dbReference type="EMBL" id="JANIDY010000001">
    <property type="protein sequence ID" value="MCX5617498.1"/>
    <property type="molecule type" value="Genomic_DNA"/>
</dbReference>
<accession>A0ABT3WF49</accession>
<sequence>MMTKSSHYIDIGRNGEGLSPSALNNHPWPEQAPDLSSIPVNTDPVFQERLRQEYVTKRELDETRLLAEANAAGTVKGIPHILKHGGFQFNSRRSFVPRHLIENRL</sequence>
<proteinExistence type="predicted"/>
<evidence type="ECO:0000313" key="3">
    <source>
        <dbReference type="Proteomes" id="UP001165576"/>
    </source>
</evidence>
<reference evidence="2" key="1">
    <citation type="submission" date="2022-07" db="EMBL/GenBank/DDBJ databases">
        <title>Bombella genomes.</title>
        <authorList>
            <person name="Harer L."/>
            <person name="Styblova S."/>
            <person name="Ehrmann M."/>
        </authorList>
    </citation>
    <scope>NUCLEOTIDE SEQUENCE</scope>
    <source>
        <strain evidence="2">TMW 2.2543</strain>
    </source>
</reference>